<dbReference type="WBParaSite" id="nRc.2.0.1.t30339-RA">
    <property type="protein sequence ID" value="nRc.2.0.1.t30339-RA"/>
    <property type="gene ID" value="nRc.2.0.1.g30339"/>
</dbReference>
<organism evidence="1 2">
    <name type="scientific">Romanomermis culicivorax</name>
    <name type="common">Nematode worm</name>
    <dbReference type="NCBI Taxonomy" id="13658"/>
    <lineage>
        <taxon>Eukaryota</taxon>
        <taxon>Metazoa</taxon>
        <taxon>Ecdysozoa</taxon>
        <taxon>Nematoda</taxon>
        <taxon>Enoplea</taxon>
        <taxon>Dorylaimia</taxon>
        <taxon>Mermithida</taxon>
        <taxon>Mermithoidea</taxon>
        <taxon>Mermithidae</taxon>
        <taxon>Romanomermis</taxon>
    </lineage>
</organism>
<evidence type="ECO:0000313" key="1">
    <source>
        <dbReference type="Proteomes" id="UP000887565"/>
    </source>
</evidence>
<proteinExistence type="predicted"/>
<keyword evidence="1" id="KW-1185">Reference proteome</keyword>
<sequence length="160" mass="18291">MDEVRGQLYNVWNANTARTKCAAVVKRFGHKICRSGGGKSQDYSNFFGNPLKEIEQSKRLQQLVFQDFTSSGLMRAIKDARQHLIWASDEFGAGLTHALNPKDNEWRGFWATLNSFYSGTGSSKNYAQKAETTSDSVFFFYLWSYTTSTILFDSRKARFH</sequence>
<reference evidence="2" key="1">
    <citation type="submission" date="2022-11" db="UniProtKB">
        <authorList>
            <consortium name="WormBaseParasite"/>
        </authorList>
    </citation>
    <scope>IDENTIFICATION</scope>
</reference>
<name>A0A915JWD3_ROMCU</name>
<dbReference type="AlphaFoldDB" id="A0A915JWD3"/>
<evidence type="ECO:0000313" key="2">
    <source>
        <dbReference type="WBParaSite" id="nRc.2.0.1.t30339-RA"/>
    </source>
</evidence>
<accession>A0A915JWD3</accession>
<dbReference type="Proteomes" id="UP000887565">
    <property type="component" value="Unplaced"/>
</dbReference>
<protein>
    <submittedName>
        <fullName evidence="2">Uncharacterized protein</fullName>
    </submittedName>
</protein>